<sequence length="151" mass="16380">MYIILALLAGALVIVSISINGNLATKVGLIQSSITNYLVGLICSIIFFLILNRFVFDFSFNKLGDTPFYYMLGGGIGSIIICLNNLLINKISAVYVTILIFLGQMITGILIDYVKLGIFSTGKVVGGLLIVVGLVYYIFGDKKAKEIAKIK</sequence>
<accession>A0ACB5UR98</accession>
<keyword evidence="2" id="KW-1185">Reference proteome</keyword>
<name>A0ACB5UR98_9FIRM</name>
<proteinExistence type="predicted"/>
<comment type="caution">
    <text evidence="1">The sequence shown here is derived from an EMBL/GenBank/DDBJ whole genome shotgun (WGS) entry which is preliminary data.</text>
</comment>
<reference evidence="1" key="1">
    <citation type="submission" date="2023-09" db="EMBL/GenBank/DDBJ databases">
        <title>Vallitalea sediminicola and Vallitalea maricola sp. nov., anaerobic bacteria isolated from marine sediment.</title>
        <authorList>
            <person name="Hirano S."/>
            <person name="Maeda A."/>
            <person name="Terahara T."/>
            <person name="Mori K."/>
            <person name="Hamada M."/>
            <person name="Matsumoto R."/>
            <person name="Kobayashi T."/>
        </authorList>
    </citation>
    <scope>NUCLEOTIDE SEQUENCE</scope>
    <source>
        <strain evidence="1">AN17-2</strain>
    </source>
</reference>
<gene>
    <name evidence="1" type="ORF">AN2V17_45700</name>
</gene>
<evidence type="ECO:0000313" key="1">
    <source>
        <dbReference type="EMBL" id="GMQ65326.1"/>
    </source>
</evidence>
<evidence type="ECO:0000313" key="2">
    <source>
        <dbReference type="Proteomes" id="UP001374599"/>
    </source>
</evidence>
<organism evidence="1 2">
    <name type="scientific">Vallitalea maricola</name>
    <dbReference type="NCBI Taxonomy" id="3074433"/>
    <lineage>
        <taxon>Bacteria</taxon>
        <taxon>Bacillati</taxon>
        <taxon>Bacillota</taxon>
        <taxon>Clostridia</taxon>
        <taxon>Lachnospirales</taxon>
        <taxon>Vallitaleaceae</taxon>
        <taxon>Vallitalea</taxon>
    </lineage>
</organism>
<dbReference type="Proteomes" id="UP001374599">
    <property type="component" value="Unassembled WGS sequence"/>
</dbReference>
<dbReference type="EMBL" id="BTPU01000116">
    <property type="protein sequence ID" value="GMQ65326.1"/>
    <property type="molecule type" value="Genomic_DNA"/>
</dbReference>
<protein>
    <submittedName>
        <fullName evidence="1">Uncharacterized protein</fullName>
    </submittedName>
</protein>